<reference evidence="1" key="1">
    <citation type="submission" date="2018-05" db="EMBL/GenBank/DDBJ databases">
        <authorList>
            <person name="Lanie J.A."/>
            <person name="Ng W.-L."/>
            <person name="Kazmierczak K.M."/>
            <person name="Andrzejewski T.M."/>
            <person name="Davidsen T.M."/>
            <person name="Wayne K.J."/>
            <person name="Tettelin H."/>
            <person name="Glass J.I."/>
            <person name="Rusch D."/>
            <person name="Podicherti R."/>
            <person name="Tsui H.-C.T."/>
            <person name="Winkler M.E."/>
        </authorList>
    </citation>
    <scope>NUCLEOTIDE SEQUENCE</scope>
</reference>
<organism evidence="1">
    <name type="scientific">marine metagenome</name>
    <dbReference type="NCBI Taxonomy" id="408172"/>
    <lineage>
        <taxon>unclassified sequences</taxon>
        <taxon>metagenomes</taxon>
        <taxon>ecological metagenomes</taxon>
    </lineage>
</organism>
<gene>
    <name evidence="1" type="ORF">METZ01_LOCUS391180</name>
</gene>
<evidence type="ECO:0000313" key="1">
    <source>
        <dbReference type="EMBL" id="SVD38326.1"/>
    </source>
</evidence>
<name>A0A382UVP9_9ZZZZ</name>
<accession>A0A382UVP9</accession>
<sequence length="81" mass="9423">MILRELFYFNKDTLQSEEDDRYDPDYDQSILDPDDTRKTRLTLGDISRARKSAELHKKEKSKELDLVRQMYGIAAQAAVGV</sequence>
<dbReference type="EMBL" id="UINC01147166">
    <property type="protein sequence ID" value="SVD38326.1"/>
    <property type="molecule type" value="Genomic_DNA"/>
</dbReference>
<protein>
    <submittedName>
        <fullName evidence="1">Uncharacterized protein</fullName>
    </submittedName>
</protein>
<proteinExistence type="predicted"/>
<dbReference type="AlphaFoldDB" id="A0A382UVP9"/>